<dbReference type="Proteomes" id="UP000722989">
    <property type="component" value="Unassembled WGS sequence"/>
</dbReference>
<comment type="caution">
    <text evidence="5">The sequence shown here is derived from an EMBL/GenBank/DDBJ whole genome shotgun (WGS) entry which is preliminary data.</text>
</comment>
<evidence type="ECO:0000259" key="4">
    <source>
        <dbReference type="SMART" id="SM00797"/>
    </source>
</evidence>
<evidence type="ECO:0000313" key="5">
    <source>
        <dbReference type="EMBL" id="NJC73225.1"/>
    </source>
</evidence>
<evidence type="ECO:0000256" key="1">
    <source>
        <dbReference type="ARBA" id="ARBA00022741"/>
    </source>
</evidence>
<name>A0ABX0Y6P5_9ACTN</name>
<dbReference type="InterPro" id="IPR029000">
    <property type="entry name" value="Cyclophilin-like_dom_sf"/>
</dbReference>
<dbReference type="NCBIfam" id="TIGR00724">
    <property type="entry name" value="urea_amlyse_rel"/>
    <property type="match status" value="1"/>
</dbReference>
<keyword evidence="2" id="KW-0378">Hydrolase</keyword>
<dbReference type="InterPro" id="IPR003778">
    <property type="entry name" value="CT_A_B"/>
</dbReference>
<accession>A0ABX0Y6P5</accession>
<reference evidence="5 6" key="1">
    <citation type="submission" date="2020-03" db="EMBL/GenBank/DDBJ databases">
        <title>WGS of the type strain of Planosporangium spp.</title>
        <authorList>
            <person name="Thawai C."/>
        </authorList>
    </citation>
    <scope>NUCLEOTIDE SEQUENCE [LARGE SCALE GENOMIC DNA]</scope>
    <source>
        <strain evidence="5 6">TBRC 5610</strain>
    </source>
</reference>
<dbReference type="EMBL" id="JAATVY010000027">
    <property type="protein sequence ID" value="NJC73225.1"/>
    <property type="molecule type" value="Genomic_DNA"/>
</dbReference>
<organism evidence="5 6">
    <name type="scientific">Planosporangium thailandense</name>
    <dbReference type="NCBI Taxonomy" id="765197"/>
    <lineage>
        <taxon>Bacteria</taxon>
        <taxon>Bacillati</taxon>
        <taxon>Actinomycetota</taxon>
        <taxon>Actinomycetes</taxon>
        <taxon>Micromonosporales</taxon>
        <taxon>Micromonosporaceae</taxon>
        <taxon>Planosporangium</taxon>
    </lineage>
</organism>
<dbReference type="Gene3D" id="2.40.100.10">
    <property type="entry name" value="Cyclophilin-like"/>
    <property type="match status" value="1"/>
</dbReference>
<keyword evidence="1" id="KW-0547">Nucleotide-binding</keyword>
<evidence type="ECO:0000313" key="6">
    <source>
        <dbReference type="Proteomes" id="UP000722989"/>
    </source>
</evidence>
<evidence type="ECO:0000256" key="2">
    <source>
        <dbReference type="ARBA" id="ARBA00022801"/>
    </source>
</evidence>
<dbReference type="Pfam" id="PF02626">
    <property type="entry name" value="CT_A_B"/>
    <property type="match status" value="1"/>
</dbReference>
<gene>
    <name evidence="5" type="ORF">HC031_26415</name>
</gene>
<dbReference type="SMART" id="SM00797">
    <property type="entry name" value="AHS2"/>
    <property type="match status" value="1"/>
</dbReference>
<sequence>MIEVVAPGPLSTVQDLGRAGYAALGVPRSGAADERSFRLANRLVGNQETAAGIEATFGGLRLRFHAPTTVALTGAPVPVTVDNRQVGMNAPLRIRAGSRLVMGSPAEGVRTYLAVRGGIAVPPVLGSRSTDVLSGLGPAVLSIGQTIPIGQETAHWPNVDLAPTPPIPAEVTLRVSCGPREEWFTPEALTTLVSQPYQVTTNSNRIGLRLAGPVLDRALIDELPSEGMVGGALQVPPNGQPVLFLVDHPVTGGYPVIGVVLHDDLHLAAQLRPAQQVRFRYVST</sequence>
<dbReference type="PANTHER" id="PTHR43309:SF3">
    <property type="entry name" value="5-OXOPROLINASE SUBUNIT C"/>
    <property type="match status" value="1"/>
</dbReference>
<dbReference type="SUPFAM" id="SSF50891">
    <property type="entry name" value="Cyclophilin-like"/>
    <property type="match status" value="1"/>
</dbReference>
<keyword evidence="6" id="KW-1185">Reference proteome</keyword>
<feature type="domain" description="Carboxyltransferase" evidence="4">
    <location>
        <begin position="23"/>
        <end position="284"/>
    </location>
</feature>
<dbReference type="PANTHER" id="PTHR43309">
    <property type="entry name" value="5-OXOPROLINASE SUBUNIT C"/>
    <property type="match status" value="1"/>
</dbReference>
<dbReference type="InterPro" id="IPR052708">
    <property type="entry name" value="PxpC"/>
</dbReference>
<protein>
    <submittedName>
        <fullName evidence="5">Biotin-dependent carboxyltransferase family protein</fullName>
    </submittedName>
</protein>
<keyword evidence="3" id="KW-0067">ATP-binding</keyword>
<evidence type="ECO:0000256" key="3">
    <source>
        <dbReference type="ARBA" id="ARBA00022840"/>
    </source>
</evidence>
<proteinExistence type="predicted"/>